<dbReference type="RefSeq" id="WP_166586775.1">
    <property type="nucleotide sequence ID" value="NZ_WWEO01000043.1"/>
</dbReference>
<dbReference type="AlphaFoldDB" id="A0A966DUU8"/>
<sequence>MLKFVGVKIKRRFLVAGIGLLGLSSLCFTVAMDEQQLLSWSNKCLTQSYNADGDAKLKKWELTVTDNAFVRLRKTYLNGKQEYYSFHLHRFNDLDYLGTTTAGTLQLKTIADDIIVQTYGDPKGDIDSMATTLSMQVKNMDPDRLDSLRNALIYFKGKQ</sequence>
<reference evidence="1" key="1">
    <citation type="submission" date="2020-01" db="EMBL/GenBank/DDBJ databases">
        <authorList>
            <person name="Seo Y.L."/>
        </authorList>
    </citation>
    <scope>NUCLEOTIDE SEQUENCE</scope>
    <source>
        <strain evidence="1">R11</strain>
    </source>
</reference>
<name>A0A966DUU8_9SPHI</name>
<accession>A0A966DUU8</accession>
<keyword evidence="2" id="KW-1185">Reference proteome</keyword>
<evidence type="ECO:0000313" key="1">
    <source>
        <dbReference type="EMBL" id="NCD70826.1"/>
    </source>
</evidence>
<evidence type="ECO:0000313" key="2">
    <source>
        <dbReference type="Proteomes" id="UP000638732"/>
    </source>
</evidence>
<proteinExistence type="predicted"/>
<protein>
    <submittedName>
        <fullName evidence="1">Uncharacterized protein</fullName>
    </submittedName>
</protein>
<dbReference type="EMBL" id="WWEO01000043">
    <property type="protein sequence ID" value="NCD70826.1"/>
    <property type="molecule type" value="Genomic_DNA"/>
</dbReference>
<gene>
    <name evidence="1" type="ORF">GSY63_15785</name>
</gene>
<reference evidence="1" key="2">
    <citation type="submission" date="2020-10" db="EMBL/GenBank/DDBJ databases">
        <title>Mucilaginibacter sp. nov., isolated from soil.</title>
        <authorList>
            <person name="Jeon C.O."/>
        </authorList>
    </citation>
    <scope>NUCLEOTIDE SEQUENCE</scope>
    <source>
        <strain evidence="1">R11</strain>
    </source>
</reference>
<organism evidence="1 2">
    <name type="scientific">Mucilaginibacter agri</name>
    <dbReference type="NCBI Taxonomy" id="2695265"/>
    <lineage>
        <taxon>Bacteria</taxon>
        <taxon>Pseudomonadati</taxon>
        <taxon>Bacteroidota</taxon>
        <taxon>Sphingobacteriia</taxon>
        <taxon>Sphingobacteriales</taxon>
        <taxon>Sphingobacteriaceae</taxon>
        <taxon>Mucilaginibacter</taxon>
    </lineage>
</organism>
<dbReference type="Proteomes" id="UP000638732">
    <property type="component" value="Unassembled WGS sequence"/>
</dbReference>
<comment type="caution">
    <text evidence="1">The sequence shown here is derived from an EMBL/GenBank/DDBJ whole genome shotgun (WGS) entry which is preliminary data.</text>
</comment>